<protein>
    <recommendedName>
        <fullName evidence="8">General transcription and DNA repair factor IIH subunit TFB5</fullName>
    </recommendedName>
</protein>
<evidence type="ECO:0000256" key="7">
    <source>
        <dbReference type="ARBA" id="ARBA00023242"/>
    </source>
</evidence>
<keyword evidence="3 8" id="KW-0227">DNA damage</keyword>
<reference evidence="9" key="1">
    <citation type="submission" date="2021-06" db="EMBL/GenBank/DDBJ databases">
        <authorList>
            <person name="Kallberg Y."/>
            <person name="Tangrot J."/>
            <person name="Rosling A."/>
        </authorList>
    </citation>
    <scope>NUCLEOTIDE SEQUENCE</scope>
    <source>
        <strain evidence="9">FL130A</strain>
    </source>
</reference>
<dbReference type="InterPro" id="IPR035935">
    <property type="entry name" value="TFB5-like_sf"/>
</dbReference>
<dbReference type="GO" id="GO:0000439">
    <property type="term" value="C:transcription factor TFIIH core complex"/>
    <property type="evidence" value="ECO:0007669"/>
    <property type="project" value="UniProtKB-UniRule"/>
</dbReference>
<name>A0A9N9ANE8_9GLOM</name>
<keyword evidence="4 8" id="KW-0805">Transcription regulation</keyword>
<dbReference type="Gene3D" id="3.30.70.1220">
    <property type="entry name" value="TFB5-like"/>
    <property type="match status" value="1"/>
</dbReference>
<dbReference type="SMART" id="SM01395">
    <property type="entry name" value="Tbf5"/>
    <property type="match status" value="1"/>
</dbReference>
<dbReference type="GO" id="GO:0006367">
    <property type="term" value="P:transcription initiation at RNA polymerase II promoter"/>
    <property type="evidence" value="ECO:0007669"/>
    <property type="project" value="UniProtKB-UniRule"/>
</dbReference>
<evidence type="ECO:0000256" key="8">
    <source>
        <dbReference type="RuleBase" id="RU368032"/>
    </source>
</evidence>
<evidence type="ECO:0000256" key="4">
    <source>
        <dbReference type="ARBA" id="ARBA00023015"/>
    </source>
</evidence>
<dbReference type="InterPro" id="IPR009400">
    <property type="entry name" value="TFIIH_TTDA/Tfb5"/>
</dbReference>
<evidence type="ECO:0000256" key="3">
    <source>
        <dbReference type="ARBA" id="ARBA00022763"/>
    </source>
</evidence>
<dbReference type="PANTHER" id="PTHR28580">
    <property type="entry name" value="GENERAL TRANSCRIPTION FACTOR IIH SUBUNIT 5"/>
    <property type="match status" value="1"/>
</dbReference>
<evidence type="ECO:0000256" key="6">
    <source>
        <dbReference type="ARBA" id="ARBA00023204"/>
    </source>
</evidence>
<dbReference type="OrthoDB" id="354at2759"/>
<sequence length="73" mass="8535">MVKAVKGTILKCDPAVKQVILSMNNSEREPFIIEDLDETHLFVDTAHVERIKRRVEQLLEENTYKIEQLDPKQ</sequence>
<gene>
    <name evidence="9" type="ORF">ALEPTO_LOCUS5132</name>
</gene>
<evidence type="ECO:0000256" key="5">
    <source>
        <dbReference type="ARBA" id="ARBA00023163"/>
    </source>
</evidence>
<dbReference type="Proteomes" id="UP000789508">
    <property type="component" value="Unassembled WGS sequence"/>
</dbReference>
<dbReference type="GO" id="GO:0006294">
    <property type="term" value="P:nucleotide-excision repair, preincision complex assembly"/>
    <property type="evidence" value="ECO:0007669"/>
    <property type="project" value="TreeGrafter"/>
</dbReference>
<comment type="function">
    <text evidence="8">In NER, TFIIH acts by opening DNA around the lesion to allow the excision of the damaged oligonucleotide and its replacement by a new DNA fragment. In transcription, TFIIH has an essential role in transcription initiation. When the pre-initiation complex (PIC) has been established, TFIIH is required for promoter opening and promoter escape.</text>
</comment>
<dbReference type="Pfam" id="PF06331">
    <property type="entry name" value="Tfb5"/>
    <property type="match status" value="1"/>
</dbReference>
<dbReference type="EMBL" id="CAJVPS010001357">
    <property type="protein sequence ID" value="CAG8535120.1"/>
    <property type="molecule type" value="Genomic_DNA"/>
</dbReference>
<dbReference type="GO" id="GO:0005675">
    <property type="term" value="C:transcription factor TFIIH holo complex"/>
    <property type="evidence" value="ECO:0007669"/>
    <property type="project" value="TreeGrafter"/>
</dbReference>
<keyword evidence="5 8" id="KW-0804">Transcription</keyword>
<evidence type="ECO:0000313" key="10">
    <source>
        <dbReference type="Proteomes" id="UP000789508"/>
    </source>
</evidence>
<evidence type="ECO:0000313" key="9">
    <source>
        <dbReference type="EMBL" id="CAG8535120.1"/>
    </source>
</evidence>
<comment type="subunit">
    <text evidence="8">Component of the 7-subunit TFIIH core complex.</text>
</comment>
<proteinExistence type="inferred from homology"/>
<comment type="subcellular location">
    <subcellularLocation>
        <location evidence="1 8">Nucleus</location>
    </subcellularLocation>
</comment>
<keyword evidence="10" id="KW-1185">Reference proteome</keyword>
<dbReference type="PANTHER" id="PTHR28580:SF1">
    <property type="entry name" value="GENERAL TRANSCRIPTION FACTOR IIH SUBUNIT 5"/>
    <property type="match status" value="1"/>
</dbReference>
<accession>A0A9N9ANE8</accession>
<dbReference type="SUPFAM" id="SSF142897">
    <property type="entry name" value="TFB5-like"/>
    <property type="match status" value="1"/>
</dbReference>
<keyword evidence="7 8" id="KW-0539">Nucleus</keyword>
<comment type="similarity">
    <text evidence="2 8">Belongs to the TFB5 family.</text>
</comment>
<comment type="caution">
    <text evidence="9">The sequence shown here is derived from an EMBL/GenBank/DDBJ whole genome shotgun (WGS) entry which is preliminary data.</text>
</comment>
<evidence type="ECO:0000256" key="1">
    <source>
        <dbReference type="ARBA" id="ARBA00004123"/>
    </source>
</evidence>
<organism evidence="9 10">
    <name type="scientific">Ambispora leptoticha</name>
    <dbReference type="NCBI Taxonomy" id="144679"/>
    <lineage>
        <taxon>Eukaryota</taxon>
        <taxon>Fungi</taxon>
        <taxon>Fungi incertae sedis</taxon>
        <taxon>Mucoromycota</taxon>
        <taxon>Glomeromycotina</taxon>
        <taxon>Glomeromycetes</taxon>
        <taxon>Archaeosporales</taxon>
        <taxon>Ambisporaceae</taxon>
        <taxon>Ambispora</taxon>
    </lineage>
</organism>
<evidence type="ECO:0000256" key="2">
    <source>
        <dbReference type="ARBA" id="ARBA00007470"/>
    </source>
</evidence>
<dbReference type="AlphaFoldDB" id="A0A9N9ANE8"/>
<keyword evidence="6 8" id="KW-0234">DNA repair</keyword>